<evidence type="ECO:0000313" key="5">
    <source>
        <dbReference type="Proteomes" id="UP001596298"/>
    </source>
</evidence>
<keyword evidence="2 4" id="KW-0560">Oxidoreductase</keyword>
<dbReference type="PRINTS" id="PR00081">
    <property type="entry name" value="GDHRDH"/>
</dbReference>
<evidence type="ECO:0000256" key="2">
    <source>
        <dbReference type="ARBA" id="ARBA00023002"/>
    </source>
</evidence>
<proteinExistence type="inferred from homology"/>
<dbReference type="PANTHER" id="PTHR43639">
    <property type="entry name" value="OXIDOREDUCTASE, SHORT-CHAIN DEHYDROGENASE/REDUCTASE FAMILY (AFU_ORTHOLOGUE AFUA_5G02870)"/>
    <property type="match status" value="1"/>
</dbReference>
<name>A0ABW2AKN8_9MICO</name>
<dbReference type="GO" id="GO:0016491">
    <property type="term" value="F:oxidoreductase activity"/>
    <property type="evidence" value="ECO:0007669"/>
    <property type="project" value="UniProtKB-KW"/>
</dbReference>
<keyword evidence="5" id="KW-1185">Reference proteome</keyword>
<evidence type="ECO:0000313" key="4">
    <source>
        <dbReference type="EMBL" id="MFC6707134.1"/>
    </source>
</evidence>
<dbReference type="Proteomes" id="UP001596298">
    <property type="component" value="Unassembled WGS sequence"/>
</dbReference>
<dbReference type="InterPro" id="IPR002347">
    <property type="entry name" value="SDR_fam"/>
</dbReference>
<dbReference type="PRINTS" id="PR00080">
    <property type="entry name" value="SDRFAMILY"/>
</dbReference>
<feature type="region of interest" description="Disordered" evidence="3">
    <location>
        <begin position="1"/>
        <end position="20"/>
    </location>
</feature>
<reference evidence="5" key="1">
    <citation type="journal article" date="2019" name="Int. J. Syst. Evol. Microbiol.">
        <title>The Global Catalogue of Microorganisms (GCM) 10K type strain sequencing project: providing services to taxonomists for standard genome sequencing and annotation.</title>
        <authorList>
            <consortium name="The Broad Institute Genomics Platform"/>
            <consortium name="The Broad Institute Genome Sequencing Center for Infectious Disease"/>
            <person name="Wu L."/>
            <person name="Ma J."/>
        </authorList>
    </citation>
    <scope>NUCLEOTIDE SEQUENCE [LARGE SCALE GENOMIC DNA]</scope>
    <source>
        <strain evidence="5">CCUG 58127</strain>
    </source>
</reference>
<dbReference type="RefSeq" id="WP_382403802.1">
    <property type="nucleotide sequence ID" value="NZ_JBHSWH010000001.1"/>
</dbReference>
<dbReference type="Pfam" id="PF13561">
    <property type="entry name" value="adh_short_C2"/>
    <property type="match status" value="1"/>
</dbReference>
<dbReference type="InterPro" id="IPR036291">
    <property type="entry name" value="NAD(P)-bd_dom_sf"/>
</dbReference>
<sequence>MPAEPAFTTQPQPAAERANDGSVTFDFTDRVVVVTGASGGIGSAVTDMFAAAGADVVVHGRKADVLAERVAAVTDAGRSAVAVTGNIREPETAEEIVRVAHERFGRIDILINNAGGNFGARLEDLSVNAWNATVGSNLSGAFHLANACLPFFRAVGGGSIVNVGSASAGYAHPLRGAYAASKAGLASLTRTMAWEWAQDNIRVNCVEPGAVMTPASRFALQESTAVSVTRFVAMGRIGRPEDIARVCLFLCSNGASYLTGETIRVAGGPHTSTPADVDLVRNPAG</sequence>
<dbReference type="PANTHER" id="PTHR43639:SF1">
    <property type="entry name" value="SHORT-CHAIN DEHYDROGENASE_REDUCTASE FAMILY PROTEIN"/>
    <property type="match status" value="1"/>
</dbReference>
<dbReference type="NCBIfam" id="NF005559">
    <property type="entry name" value="PRK07231.1"/>
    <property type="match status" value="1"/>
</dbReference>
<protein>
    <submittedName>
        <fullName evidence="4">SDR family NAD(P)-dependent oxidoreductase</fullName>
        <ecNumber evidence="4">1.1.1.-</ecNumber>
    </submittedName>
</protein>
<comment type="similarity">
    <text evidence="1">Belongs to the short-chain dehydrogenases/reductases (SDR) family.</text>
</comment>
<dbReference type="PROSITE" id="PS00061">
    <property type="entry name" value="ADH_SHORT"/>
    <property type="match status" value="1"/>
</dbReference>
<comment type="caution">
    <text evidence="4">The sequence shown here is derived from an EMBL/GenBank/DDBJ whole genome shotgun (WGS) entry which is preliminary data.</text>
</comment>
<evidence type="ECO:0000256" key="1">
    <source>
        <dbReference type="ARBA" id="ARBA00006484"/>
    </source>
</evidence>
<evidence type="ECO:0000256" key="3">
    <source>
        <dbReference type="SAM" id="MobiDB-lite"/>
    </source>
</evidence>
<dbReference type="CDD" id="cd05233">
    <property type="entry name" value="SDR_c"/>
    <property type="match status" value="1"/>
</dbReference>
<organism evidence="4 5">
    <name type="scientific">Flexivirga alba</name>
    <dbReference type="NCBI Taxonomy" id="702742"/>
    <lineage>
        <taxon>Bacteria</taxon>
        <taxon>Bacillati</taxon>
        <taxon>Actinomycetota</taxon>
        <taxon>Actinomycetes</taxon>
        <taxon>Micrococcales</taxon>
        <taxon>Dermacoccaceae</taxon>
        <taxon>Flexivirga</taxon>
    </lineage>
</organism>
<accession>A0ABW2AKN8</accession>
<dbReference type="EC" id="1.1.1.-" evidence="4"/>
<dbReference type="Gene3D" id="3.40.50.720">
    <property type="entry name" value="NAD(P)-binding Rossmann-like Domain"/>
    <property type="match status" value="1"/>
</dbReference>
<dbReference type="EMBL" id="JBHSWH010000001">
    <property type="protein sequence ID" value="MFC6707134.1"/>
    <property type="molecule type" value="Genomic_DNA"/>
</dbReference>
<dbReference type="InterPro" id="IPR020904">
    <property type="entry name" value="Sc_DH/Rdtase_CS"/>
</dbReference>
<dbReference type="SUPFAM" id="SSF51735">
    <property type="entry name" value="NAD(P)-binding Rossmann-fold domains"/>
    <property type="match status" value="1"/>
</dbReference>
<gene>
    <name evidence="4" type="ORF">ACFQDH_18205</name>
</gene>